<evidence type="ECO:0000256" key="1">
    <source>
        <dbReference type="ARBA" id="ARBA00004127"/>
    </source>
</evidence>
<comment type="subcellular location">
    <subcellularLocation>
        <location evidence="1">Endomembrane system</location>
        <topology evidence="1">Multi-pass membrane protein</topology>
    </subcellularLocation>
</comment>
<dbReference type="EMBL" id="ATDL01000015">
    <property type="protein sequence ID" value="ERJ58982.1"/>
    <property type="molecule type" value="Genomic_DNA"/>
</dbReference>
<feature type="transmembrane region" description="Helical" evidence="5">
    <location>
        <begin position="417"/>
        <end position="445"/>
    </location>
</feature>
<feature type="transmembrane region" description="Helical" evidence="5">
    <location>
        <begin position="306"/>
        <end position="323"/>
    </location>
</feature>
<proteinExistence type="predicted"/>
<sequence>MLQRIGSIGLVLHLGLVFLHNICNIQLPSTKLKSALDPITHAMQKLCSTPGFRHYGQLAGIHGCYGFYSPQVGSVYSSRIEVHCARTASVLRLSYPGLRSTASKIRYCTLLEALEGWRAEGDQPQAPALARATAKSLYNHVQRQYPDREIRLRIYSIRIPSLNELRSKKQTNKMIIPIYEHPTQQPPPYTAARTFGDGLQLLPRGIGLLLWIEMLQLWPDLSLLYGPHSVYDTELLPYWHSGSGWNWEELFRRAHPLWIHLTATLYSVCCICLVFDRWIPYSSLLLLIIHHGLFMADLRWAYGADYLAQTGLLFSLLFSYHPRTDSRHKWLRKGVYFWQAQLVLVYFFGGLGKAMGPTWWNGEAIWKAVQQPFPGNLLDIPLYWGSWPMCWTIIGIAVVLLELGYVLAWNGKTFRNLIYLATIAMHAGIALTIGLYHFSALMIWYNLCAWYYPYRTQTSYPIHNAPLGHVAPDAASTVKKASIQYKERR</sequence>
<accession>U2HTZ3</accession>
<organism evidence="7 8">
    <name type="scientific">Sphingobacterium paucimobilis HER1398</name>
    <dbReference type="NCBI Taxonomy" id="1346330"/>
    <lineage>
        <taxon>Bacteria</taxon>
        <taxon>Pseudomonadati</taxon>
        <taxon>Bacteroidota</taxon>
        <taxon>Sphingobacteriia</taxon>
        <taxon>Sphingobacteriales</taxon>
        <taxon>Sphingobacteriaceae</taxon>
        <taxon>Sphingobacterium</taxon>
    </lineage>
</organism>
<evidence type="ECO:0000313" key="8">
    <source>
        <dbReference type="Proteomes" id="UP000016584"/>
    </source>
</evidence>
<reference evidence="7 8" key="1">
    <citation type="journal article" date="2013" name="Genome Announc.">
        <title>The Draft Genome Sequence of Sphingomonas paucimobilis Strain HER1398 (Proteobacteria), Host to the Giant PAU Phage, Indicates That It Is a Member of the Genus Sphingobacterium (Bacteroidetes).</title>
        <authorList>
            <person name="White R.A.III."/>
            <person name="Suttle C.A."/>
        </authorList>
    </citation>
    <scope>NUCLEOTIDE SEQUENCE [LARGE SCALE GENOMIC DNA]</scope>
    <source>
        <strain evidence="7 8">HER1398</strain>
    </source>
</reference>
<dbReference type="SMART" id="SM00752">
    <property type="entry name" value="HTTM"/>
    <property type="match status" value="1"/>
</dbReference>
<protein>
    <recommendedName>
        <fullName evidence="6">HTTM-like domain-containing protein</fullName>
    </recommendedName>
</protein>
<evidence type="ECO:0000256" key="5">
    <source>
        <dbReference type="SAM" id="Phobius"/>
    </source>
</evidence>
<keyword evidence="2 5" id="KW-0812">Transmembrane</keyword>
<evidence type="ECO:0000259" key="6">
    <source>
        <dbReference type="SMART" id="SM00752"/>
    </source>
</evidence>
<feature type="transmembrane region" description="Helical" evidence="5">
    <location>
        <begin position="382"/>
        <end position="405"/>
    </location>
</feature>
<name>U2HTZ3_9SPHI</name>
<keyword evidence="4 5" id="KW-0472">Membrane</keyword>
<dbReference type="PATRIC" id="fig|1346330.5.peg.2313"/>
<keyword evidence="3 5" id="KW-1133">Transmembrane helix</keyword>
<dbReference type="GO" id="GO:0012505">
    <property type="term" value="C:endomembrane system"/>
    <property type="evidence" value="ECO:0007669"/>
    <property type="project" value="UniProtKB-SubCell"/>
</dbReference>
<evidence type="ECO:0000256" key="4">
    <source>
        <dbReference type="ARBA" id="ARBA00023136"/>
    </source>
</evidence>
<gene>
    <name evidence="7" type="ORF">M472_09390</name>
</gene>
<feature type="transmembrane region" description="Helical" evidence="5">
    <location>
        <begin position="257"/>
        <end position="275"/>
    </location>
</feature>
<evidence type="ECO:0000256" key="3">
    <source>
        <dbReference type="ARBA" id="ARBA00022989"/>
    </source>
</evidence>
<keyword evidence="8" id="KW-1185">Reference proteome</keyword>
<feature type="domain" description="HTTM-like" evidence="6">
    <location>
        <begin position="191"/>
        <end position="456"/>
    </location>
</feature>
<dbReference type="STRING" id="1346330.M472_09390"/>
<dbReference type="AlphaFoldDB" id="U2HTZ3"/>
<dbReference type="Proteomes" id="UP000016584">
    <property type="component" value="Unassembled WGS sequence"/>
</dbReference>
<evidence type="ECO:0000313" key="7">
    <source>
        <dbReference type="EMBL" id="ERJ58982.1"/>
    </source>
</evidence>
<comment type="caution">
    <text evidence="7">The sequence shown here is derived from an EMBL/GenBank/DDBJ whole genome shotgun (WGS) entry which is preliminary data.</text>
</comment>
<evidence type="ECO:0000256" key="2">
    <source>
        <dbReference type="ARBA" id="ARBA00022692"/>
    </source>
</evidence>
<feature type="transmembrane region" description="Helical" evidence="5">
    <location>
        <begin position="335"/>
        <end position="352"/>
    </location>
</feature>
<dbReference type="InterPro" id="IPR011020">
    <property type="entry name" value="HTTM-like"/>
</dbReference>